<evidence type="ECO:0000256" key="3">
    <source>
        <dbReference type="ARBA" id="ARBA00023110"/>
    </source>
</evidence>
<comment type="catalytic activity">
    <reaction evidence="1 5">
        <text>[protein]-peptidylproline (omega=180) = [protein]-peptidylproline (omega=0)</text>
        <dbReference type="Rhea" id="RHEA:16237"/>
        <dbReference type="Rhea" id="RHEA-COMP:10747"/>
        <dbReference type="Rhea" id="RHEA-COMP:10748"/>
        <dbReference type="ChEBI" id="CHEBI:83833"/>
        <dbReference type="ChEBI" id="CHEBI:83834"/>
        <dbReference type="EC" id="5.2.1.8"/>
    </reaction>
</comment>
<organism evidence="8 9">
    <name type="scientific">Heracleum sosnowskyi</name>
    <dbReference type="NCBI Taxonomy" id="360622"/>
    <lineage>
        <taxon>Eukaryota</taxon>
        <taxon>Viridiplantae</taxon>
        <taxon>Streptophyta</taxon>
        <taxon>Embryophyta</taxon>
        <taxon>Tracheophyta</taxon>
        <taxon>Spermatophyta</taxon>
        <taxon>Magnoliopsida</taxon>
        <taxon>eudicotyledons</taxon>
        <taxon>Gunneridae</taxon>
        <taxon>Pentapetalae</taxon>
        <taxon>asterids</taxon>
        <taxon>campanulids</taxon>
        <taxon>Apiales</taxon>
        <taxon>Apiaceae</taxon>
        <taxon>Apioideae</taxon>
        <taxon>apioid superclade</taxon>
        <taxon>Tordylieae</taxon>
        <taxon>Tordyliinae</taxon>
        <taxon>Heracleum</taxon>
    </lineage>
</organism>
<feature type="domain" description="PPIase FKBP-type" evidence="7">
    <location>
        <begin position="483"/>
        <end position="570"/>
    </location>
</feature>
<sequence length="570" mass="63118">MAFWGTEVKSGKPFSLKYNDGLRKRLHISQATLAAGNAKQTCLVQCSVGHKSPVLLGALLPKKTESLQLNLEFDEDEDVVFSVIGPRSVHLTGFYPNAAPNVNDDESESYGEDIANSENEEFVSQSDEDEYEDSFIDDDDDLEVILPSPTSTHGVADDVDKKRNKKKPNKPLKKRSQVVESDDESISWNLNSGSCIRWACVSDSADKLPISSMCKNKKVGKNTVRNDPKRPTKKGKGVSSEVIILDSDDHSDPDHKANKSEAKANDIVIGQDPIIAYEIDVDPDANNRRSNLLPSPELGLESGVKPKKRKECSKEENIPDENSDNQEKNYLQADTGADDMNQDLRVGKENVRRPSNKTSETGFLAGSLIPTVEEGSHKPKKKGRKREEENKTPTENDLVPERKADENTFEKAAKKKKQKIKVEKNDEDMDVPVSFNGEKENSINEVQEEKIISGSSRVRTLSNGLVIEDLEKTKSDGKAAALGRKLKVRYTAKLKENGEIIDSNGKAPYRFRLGDENVMEGWNIGLDGMRAGDKRRLVVPPSLGVGSKGTAENVQPDSSVIYDVELLRVR</sequence>
<feature type="region of interest" description="Disordered" evidence="6">
    <location>
        <begin position="94"/>
        <end position="184"/>
    </location>
</feature>
<dbReference type="EMBL" id="JAUIZM010000007">
    <property type="protein sequence ID" value="KAK1372250.1"/>
    <property type="molecule type" value="Genomic_DNA"/>
</dbReference>
<dbReference type="Pfam" id="PF00254">
    <property type="entry name" value="FKBP_C"/>
    <property type="match status" value="1"/>
</dbReference>
<proteinExistence type="predicted"/>
<dbReference type="InterPro" id="IPR046357">
    <property type="entry name" value="PPIase_dom_sf"/>
</dbReference>
<dbReference type="Proteomes" id="UP001237642">
    <property type="component" value="Unassembled WGS sequence"/>
</dbReference>
<evidence type="ECO:0000256" key="5">
    <source>
        <dbReference type="PROSITE-ProRule" id="PRU00277"/>
    </source>
</evidence>
<dbReference type="PANTHER" id="PTHR43811:SF48">
    <property type="entry name" value="PEPTIDYL-PROLYL CIS-TRANS ISOMERASE FKBP43"/>
    <property type="match status" value="1"/>
</dbReference>
<protein>
    <recommendedName>
        <fullName evidence="2 5">peptidylprolyl isomerase</fullName>
        <ecNumber evidence="2 5">5.2.1.8</ecNumber>
    </recommendedName>
</protein>
<feature type="region of interest" description="Disordered" evidence="6">
    <location>
        <begin position="346"/>
        <end position="423"/>
    </location>
</feature>
<dbReference type="InterPro" id="IPR001179">
    <property type="entry name" value="PPIase_FKBP_dom"/>
</dbReference>
<dbReference type="PROSITE" id="PS50059">
    <property type="entry name" value="FKBP_PPIASE"/>
    <property type="match status" value="1"/>
</dbReference>
<feature type="compositionally biased region" description="Basic and acidic residues" evidence="6">
    <location>
        <begin position="247"/>
        <end position="264"/>
    </location>
</feature>
<reference evidence="8" key="1">
    <citation type="submission" date="2023-02" db="EMBL/GenBank/DDBJ databases">
        <title>Genome of toxic invasive species Heracleum sosnowskyi carries increased number of genes despite the absence of recent whole-genome duplications.</title>
        <authorList>
            <person name="Schelkunov M."/>
            <person name="Shtratnikova V."/>
            <person name="Makarenko M."/>
            <person name="Klepikova A."/>
            <person name="Omelchenko D."/>
            <person name="Novikova G."/>
            <person name="Obukhova E."/>
            <person name="Bogdanov V."/>
            <person name="Penin A."/>
            <person name="Logacheva M."/>
        </authorList>
    </citation>
    <scope>NUCLEOTIDE SEQUENCE</scope>
    <source>
        <strain evidence="8">Hsosn_3</strain>
        <tissue evidence="8">Leaf</tissue>
    </source>
</reference>
<feature type="compositionally biased region" description="Basic and acidic residues" evidence="6">
    <location>
        <begin position="385"/>
        <end position="412"/>
    </location>
</feature>
<dbReference type="GO" id="GO:0003755">
    <property type="term" value="F:peptidyl-prolyl cis-trans isomerase activity"/>
    <property type="evidence" value="ECO:0007669"/>
    <property type="project" value="UniProtKB-KW"/>
</dbReference>
<reference evidence="8" key="2">
    <citation type="submission" date="2023-05" db="EMBL/GenBank/DDBJ databases">
        <authorList>
            <person name="Schelkunov M.I."/>
        </authorList>
    </citation>
    <scope>NUCLEOTIDE SEQUENCE</scope>
    <source>
        <strain evidence="8">Hsosn_3</strain>
        <tissue evidence="8">Leaf</tissue>
    </source>
</reference>
<keyword evidence="9" id="KW-1185">Reference proteome</keyword>
<evidence type="ECO:0000256" key="4">
    <source>
        <dbReference type="ARBA" id="ARBA00023235"/>
    </source>
</evidence>
<dbReference type="Gene3D" id="3.10.50.40">
    <property type="match status" value="1"/>
</dbReference>
<feature type="compositionally biased region" description="Acidic residues" evidence="6">
    <location>
        <begin position="118"/>
        <end position="143"/>
    </location>
</feature>
<dbReference type="Gene3D" id="2.60.120.340">
    <property type="entry name" value="Nucleoplasmin core domain"/>
    <property type="match status" value="1"/>
</dbReference>
<evidence type="ECO:0000313" key="9">
    <source>
        <dbReference type="Proteomes" id="UP001237642"/>
    </source>
</evidence>
<dbReference type="PANTHER" id="PTHR43811">
    <property type="entry name" value="FKBP-TYPE PEPTIDYL-PROLYL CIS-TRANS ISOMERASE FKPA"/>
    <property type="match status" value="1"/>
</dbReference>
<evidence type="ECO:0000256" key="6">
    <source>
        <dbReference type="SAM" id="MobiDB-lite"/>
    </source>
</evidence>
<dbReference type="AlphaFoldDB" id="A0AAD8HUD3"/>
<evidence type="ECO:0000256" key="2">
    <source>
        <dbReference type="ARBA" id="ARBA00013194"/>
    </source>
</evidence>
<accession>A0AAD8HUD3</accession>
<evidence type="ECO:0000256" key="1">
    <source>
        <dbReference type="ARBA" id="ARBA00000971"/>
    </source>
</evidence>
<dbReference type="SUPFAM" id="SSF54534">
    <property type="entry name" value="FKBP-like"/>
    <property type="match status" value="1"/>
</dbReference>
<feature type="region of interest" description="Disordered" evidence="6">
    <location>
        <begin position="287"/>
        <end position="327"/>
    </location>
</feature>
<dbReference type="EC" id="5.2.1.8" evidence="2 5"/>
<evidence type="ECO:0000259" key="7">
    <source>
        <dbReference type="PROSITE" id="PS50059"/>
    </source>
</evidence>
<keyword evidence="4 5" id="KW-0413">Isomerase</keyword>
<gene>
    <name evidence="8" type="ORF">POM88_028443</name>
</gene>
<comment type="caution">
    <text evidence="8">The sequence shown here is derived from an EMBL/GenBank/DDBJ whole genome shotgun (WGS) entry which is preliminary data.</text>
</comment>
<keyword evidence="3 5" id="KW-0697">Rotamase</keyword>
<feature type="region of interest" description="Disordered" evidence="6">
    <location>
        <begin position="219"/>
        <end position="264"/>
    </location>
</feature>
<evidence type="ECO:0000313" key="8">
    <source>
        <dbReference type="EMBL" id="KAK1372250.1"/>
    </source>
</evidence>
<dbReference type="InterPro" id="IPR041232">
    <property type="entry name" value="NPL"/>
</dbReference>
<dbReference type="Pfam" id="PF17800">
    <property type="entry name" value="NPL"/>
    <property type="match status" value="1"/>
</dbReference>
<name>A0AAD8HUD3_9APIA</name>
<feature type="compositionally biased region" description="Basic residues" evidence="6">
    <location>
        <begin position="162"/>
        <end position="176"/>
    </location>
</feature>